<dbReference type="Proteomes" id="UP000271031">
    <property type="component" value="Unassembled WGS sequence"/>
</dbReference>
<name>A0A3M8DBP6_9BACL</name>
<dbReference type="PANTHER" id="PTHR36503:SF2">
    <property type="entry name" value="BLR2408 PROTEIN"/>
    <property type="match status" value="1"/>
</dbReference>
<comment type="caution">
    <text evidence="2">The sequence shown here is derived from an EMBL/GenBank/DDBJ whole genome shotgun (WGS) entry which is preliminary data.</text>
</comment>
<dbReference type="Pfam" id="PF22677">
    <property type="entry name" value="Ble-like_N"/>
    <property type="match status" value="1"/>
</dbReference>
<dbReference type="InterPro" id="IPR037523">
    <property type="entry name" value="VOC_core"/>
</dbReference>
<dbReference type="EMBL" id="RHHQ01000017">
    <property type="protein sequence ID" value="RNB84697.1"/>
    <property type="molecule type" value="Genomic_DNA"/>
</dbReference>
<dbReference type="PROSITE" id="PS51819">
    <property type="entry name" value="VOC"/>
    <property type="match status" value="1"/>
</dbReference>
<organism evidence="2 3">
    <name type="scientific">Brevibacillus fluminis</name>
    <dbReference type="NCBI Taxonomy" id="511487"/>
    <lineage>
        <taxon>Bacteria</taxon>
        <taxon>Bacillati</taxon>
        <taxon>Bacillota</taxon>
        <taxon>Bacilli</taxon>
        <taxon>Bacillales</taxon>
        <taxon>Paenibacillaceae</taxon>
        <taxon>Brevibacillus</taxon>
    </lineage>
</organism>
<keyword evidence="2" id="KW-0560">Oxidoreductase</keyword>
<evidence type="ECO:0000313" key="2">
    <source>
        <dbReference type="EMBL" id="RNB84697.1"/>
    </source>
</evidence>
<keyword evidence="2" id="KW-0223">Dioxygenase</keyword>
<feature type="domain" description="VOC" evidence="1">
    <location>
        <begin position="6"/>
        <end position="131"/>
    </location>
</feature>
<proteinExistence type="predicted"/>
<accession>A0A3M8DBP6</accession>
<reference evidence="2 3" key="1">
    <citation type="submission" date="2018-10" db="EMBL/GenBank/DDBJ databases">
        <title>Phylogenomics of Brevibacillus.</title>
        <authorList>
            <person name="Dunlap C."/>
        </authorList>
    </citation>
    <scope>NUCLEOTIDE SEQUENCE [LARGE SCALE GENOMIC DNA]</scope>
    <source>
        <strain evidence="2 3">JCM 15716</strain>
    </source>
</reference>
<dbReference type="OrthoDB" id="9798430at2"/>
<dbReference type="InterPro" id="IPR053863">
    <property type="entry name" value="Glyoxy/Ble-like_N"/>
</dbReference>
<dbReference type="Gene3D" id="3.10.180.10">
    <property type="entry name" value="2,3-Dihydroxybiphenyl 1,2-Dioxygenase, domain 1"/>
    <property type="match status" value="1"/>
</dbReference>
<dbReference type="InterPro" id="IPR029068">
    <property type="entry name" value="Glyas_Bleomycin-R_OHBP_Dase"/>
</dbReference>
<dbReference type="GO" id="GO:0051213">
    <property type="term" value="F:dioxygenase activity"/>
    <property type="evidence" value="ECO:0007669"/>
    <property type="project" value="UniProtKB-KW"/>
</dbReference>
<protein>
    <submittedName>
        <fullName evidence="2">Glyoxalase/bleomycin resistance/extradiol dioxygenase family protein</fullName>
    </submittedName>
</protein>
<sequence>MGATAKQIFVNLPVKDLNATMEFFAKVGFEFNPQFTDQNAACMIIGENIYAMLLVDEFFKTFTKKDIIDTTTGTEVIVALSAESKEQVDELVSKALAAGGKPFNDPVSHGDFMYTWSFQDLDGHLWEVLYMNESAVNQE</sequence>
<dbReference type="RefSeq" id="WP_122919979.1">
    <property type="nucleotide sequence ID" value="NZ_RHHQ01000017.1"/>
</dbReference>
<dbReference type="AlphaFoldDB" id="A0A3M8DBP6"/>
<keyword evidence="3" id="KW-1185">Reference proteome</keyword>
<dbReference type="SUPFAM" id="SSF54593">
    <property type="entry name" value="Glyoxalase/Bleomycin resistance protein/Dihydroxybiphenyl dioxygenase"/>
    <property type="match status" value="1"/>
</dbReference>
<evidence type="ECO:0000313" key="3">
    <source>
        <dbReference type="Proteomes" id="UP000271031"/>
    </source>
</evidence>
<evidence type="ECO:0000259" key="1">
    <source>
        <dbReference type="PROSITE" id="PS51819"/>
    </source>
</evidence>
<dbReference type="PANTHER" id="PTHR36503">
    <property type="entry name" value="BLR2520 PROTEIN"/>
    <property type="match status" value="1"/>
</dbReference>
<gene>
    <name evidence="2" type="ORF">EDM56_21575</name>
</gene>